<dbReference type="InterPro" id="IPR019734">
    <property type="entry name" value="TPR_rpt"/>
</dbReference>
<dbReference type="UniPathway" id="UPA00694"/>
<comment type="caution">
    <text evidence="10">The sequence shown here is derived from an EMBL/GenBank/DDBJ whole genome shotgun (WGS) entry which is preliminary data.</text>
</comment>
<dbReference type="PANTHER" id="PTHR12558:SF13">
    <property type="entry name" value="CELL DIVISION CYCLE PROTEIN 27 HOMOLOG"/>
    <property type="match status" value="1"/>
</dbReference>
<keyword evidence="3 8" id="KW-0732">Signal</keyword>
<dbReference type="Pfam" id="PF13432">
    <property type="entry name" value="TPR_16"/>
    <property type="match status" value="1"/>
</dbReference>
<gene>
    <name evidence="10" type="ORF">BLL37_17730</name>
</gene>
<feature type="repeat" description="TPR" evidence="7">
    <location>
        <begin position="719"/>
        <end position="752"/>
    </location>
</feature>
<dbReference type="RefSeq" id="WP_071497036.1">
    <property type="nucleotide sequence ID" value="NZ_LT629702.1"/>
</dbReference>
<dbReference type="Gene3D" id="1.25.40.10">
    <property type="entry name" value="Tetratricopeptide repeat domain"/>
    <property type="match status" value="4"/>
</dbReference>
<feature type="repeat" description="TPR" evidence="7">
    <location>
        <begin position="27"/>
        <end position="60"/>
    </location>
</feature>
<evidence type="ECO:0000256" key="6">
    <source>
        <dbReference type="ARBA" id="ARBA00022916"/>
    </source>
</evidence>
<feature type="domain" description="Cellulose synthase operon C C-terminal" evidence="9">
    <location>
        <begin position="946"/>
        <end position="1279"/>
    </location>
</feature>
<feature type="signal peptide" evidence="8">
    <location>
        <begin position="1"/>
        <end position="21"/>
    </location>
</feature>
<dbReference type="GO" id="GO:0006011">
    <property type="term" value="P:UDP-alpha-D-glucose metabolic process"/>
    <property type="evidence" value="ECO:0007669"/>
    <property type="project" value="InterPro"/>
</dbReference>
<dbReference type="EMBL" id="MNPV01000005">
    <property type="protein sequence ID" value="ONH43638.1"/>
    <property type="molecule type" value="Genomic_DNA"/>
</dbReference>
<comment type="pathway">
    <text evidence="2">Glycan metabolism; bacterial cellulose biosynthesis.</text>
</comment>
<evidence type="ECO:0000256" key="7">
    <source>
        <dbReference type="PROSITE-ProRule" id="PRU00339"/>
    </source>
</evidence>
<evidence type="ECO:0000256" key="1">
    <source>
        <dbReference type="ARBA" id="ARBA00003476"/>
    </source>
</evidence>
<evidence type="ECO:0000256" key="3">
    <source>
        <dbReference type="ARBA" id="ARBA00022729"/>
    </source>
</evidence>
<name>A0A1V2JE59_PSEAZ</name>
<dbReference type="GO" id="GO:0030244">
    <property type="term" value="P:cellulose biosynthetic process"/>
    <property type="evidence" value="ECO:0007669"/>
    <property type="project" value="UniProtKB-KW"/>
</dbReference>
<keyword evidence="11" id="KW-1185">Reference proteome</keyword>
<reference evidence="10 11" key="1">
    <citation type="submission" date="2016-10" db="EMBL/GenBank/DDBJ databases">
        <title>Pseudomonas lactis sp. nov. and Pseudomonas paralactis sp. nov., isolated from bovine raw milk.</title>
        <authorList>
            <person name="Von Neubeck M."/>
            <person name="Huptas C."/>
            <person name="Glueck C."/>
            <person name="Krewinkel M."/>
            <person name="Stoeckel M."/>
            <person name="Stressler T."/>
            <person name="Fischer L."/>
            <person name="Hinrichs J."/>
            <person name="Scherer S."/>
            <person name="Wenning M."/>
        </authorList>
    </citation>
    <scope>NUCLEOTIDE SEQUENCE [LARGE SCALE GENOMIC DNA]</scope>
    <source>
        <strain evidence="10 11">DSM 18862</strain>
    </source>
</reference>
<sequence length="1298" mass="140174">MRRHTLALAILATLASSASLAATSDPQALLIEQGNYWQSKKNPERALESWQKLLSLSPEQPDALYGIGLIQVQQQHPEEAQKYLARLRAISPLPRQALQLEQDIAVNTPTNAKLLEQARELGEPVEEREKAVALYRQIFQGRQPQGLIAREYYNALAFTPKGTAEGIAGLQRVTRERPNDSIAALFLARHLARNPSTRVEGIRAMERLSTDNDVGGAADEGWRFALVWLGAPNRDQVPLFQQFLAKHPDDTEIRALMNKGIAQSKGDGGWQRDPKLVKAFKALDDGDLKTAEPLLAARLAEKPNDVDALGGMGVVRQQQQRFSEAEHYLGQATRLPGGAAWQKALNEVRYWSLLNQARDAQTAGRSSQALDLAAQAERLSPSRADAAVALAGFQAQDNQFDAAEATYRKVLARNPGDPDALNGLIGVLSQSGRPDEALKLIDSVSPADRAKFSSTAKIKAMRATQLGKLADQRGDLKAAQAAYQQALDADPENPWTRFALARVYLRDGQIRNARALIDGLLKSQPNQPDALYTSTLLSVELGEWKAADATLSRIPVGQRTADMNELASDIALHKQTDIAVETARRGQRPEALALLGRSAALAGKKPERLAVLASAYVDVGAPEEGLQIMQGVLEKTPNPTADQKLLYASVLLKANHYTEAGDILRALQGQPLSDAGRQRYEDLIFQYRVKQADALREKNDLVAAYDMLSPALAQRPNDTSAIGALARMYAAGGDGKKAMDLYRPLVQQNPGNAQLQLGLADIALKGGDRGLAQSAADKALTLEPTSAEVLTSAAGIYRGLGRNNEATELLRRALAIENTQRAQARSALADAQGVAYNPFVGLPGQRRQITDLAVDRGTVPPPIDAPANVMPAPVAATVPANAMASNGYAPSNNLSDPFVPPTRIAALDNPTLSPAQRALDSMLRDRSGYLVQGLSVRSNNGESGLSKITQVDTPFEARMPVGDMNVALRVTPVSLSPGTVKAISAARFGAGAGEDKAKRENGVGLAVAVEDPAQGVKADIGVSPLGFTYNTVVGGASVNRPFTEGGNLRYGVNVSRRPVTDSVTSFAGSKARITDTDGEVHTDKWGGVTANGGRAELSYDDQEVGAYGYASLHRLLGHNVEANTRMELGSGVYWYLRNTPTDTLTLGVSGMAMGFKDNQGFYTYGQGGYFSPQRFFSLAVPVRWAQSFDRFSYEVKSSVGVQHIAQDGADYFPTEKDLQEAFENPKYKSSSKTGIGYSLNAAAEYRLSSRFYLGGEVGVDNAQDYRQYVGNAYLRYLFEDLSGPMPLPVSPYRSPYSN</sequence>
<comment type="function">
    <text evidence="1">Required for maximal bacterial cellulose synthesis.</text>
</comment>
<protein>
    <submittedName>
        <fullName evidence="10">Cellulose synthase</fullName>
    </submittedName>
</protein>
<evidence type="ECO:0000256" key="2">
    <source>
        <dbReference type="ARBA" id="ARBA00005186"/>
    </source>
</evidence>
<accession>A0A1V2JE59</accession>
<dbReference type="PRINTS" id="PR01441">
    <property type="entry name" value="CELLSNTHASEC"/>
</dbReference>
<dbReference type="InterPro" id="IPR003921">
    <property type="entry name" value="Cell_synth_C"/>
</dbReference>
<dbReference type="GeneID" id="57377137"/>
<dbReference type="SUPFAM" id="SSF48452">
    <property type="entry name" value="TPR-like"/>
    <property type="match status" value="3"/>
</dbReference>
<feature type="repeat" description="TPR" evidence="7">
    <location>
        <begin position="460"/>
        <end position="493"/>
    </location>
</feature>
<feature type="chain" id="PRO_5010744031" evidence="8">
    <location>
        <begin position="22"/>
        <end position="1298"/>
    </location>
</feature>
<dbReference type="InterPro" id="IPR008410">
    <property type="entry name" value="BCSC_C"/>
</dbReference>
<dbReference type="PROSITE" id="PS50005">
    <property type="entry name" value="TPR"/>
    <property type="match status" value="3"/>
</dbReference>
<dbReference type="PANTHER" id="PTHR12558">
    <property type="entry name" value="CELL DIVISION CYCLE 16,23,27"/>
    <property type="match status" value="1"/>
</dbReference>
<evidence type="ECO:0000313" key="11">
    <source>
        <dbReference type="Proteomes" id="UP000188559"/>
    </source>
</evidence>
<dbReference type="Pfam" id="PF14559">
    <property type="entry name" value="TPR_19"/>
    <property type="match status" value="3"/>
</dbReference>
<keyword evidence="4" id="KW-0677">Repeat</keyword>
<evidence type="ECO:0000256" key="4">
    <source>
        <dbReference type="ARBA" id="ARBA00022737"/>
    </source>
</evidence>
<keyword evidence="5 7" id="KW-0802">TPR repeat</keyword>
<proteinExistence type="predicted"/>
<dbReference type="GO" id="GO:0019867">
    <property type="term" value="C:outer membrane"/>
    <property type="evidence" value="ECO:0007669"/>
    <property type="project" value="InterPro"/>
</dbReference>
<dbReference type="InterPro" id="IPR011990">
    <property type="entry name" value="TPR-like_helical_dom_sf"/>
</dbReference>
<dbReference type="SMART" id="SM00028">
    <property type="entry name" value="TPR"/>
    <property type="match status" value="12"/>
</dbReference>
<organism evidence="10 11">
    <name type="scientific">Pseudomonas azotoformans</name>
    <dbReference type="NCBI Taxonomy" id="47878"/>
    <lineage>
        <taxon>Bacteria</taxon>
        <taxon>Pseudomonadati</taxon>
        <taxon>Pseudomonadota</taxon>
        <taxon>Gammaproteobacteria</taxon>
        <taxon>Pseudomonadales</taxon>
        <taxon>Pseudomonadaceae</taxon>
        <taxon>Pseudomonas</taxon>
    </lineage>
</organism>
<evidence type="ECO:0000256" key="5">
    <source>
        <dbReference type="ARBA" id="ARBA00022803"/>
    </source>
</evidence>
<keyword evidence="6" id="KW-0135">Cellulose biosynthesis</keyword>
<evidence type="ECO:0000256" key="8">
    <source>
        <dbReference type="SAM" id="SignalP"/>
    </source>
</evidence>
<evidence type="ECO:0000313" key="10">
    <source>
        <dbReference type="EMBL" id="ONH43638.1"/>
    </source>
</evidence>
<dbReference type="OrthoDB" id="174989at2"/>
<dbReference type="Proteomes" id="UP000188559">
    <property type="component" value="Unassembled WGS sequence"/>
</dbReference>
<evidence type="ECO:0000259" key="9">
    <source>
        <dbReference type="Pfam" id="PF05420"/>
    </source>
</evidence>
<dbReference type="Pfam" id="PF05420">
    <property type="entry name" value="BCSC_C"/>
    <property type="match status" value="1"/>
</dbReference>